<gene>
    <name evidence="10" type="ORF">C3L33_13418</name>
</gene>
<evidence type="ECO:0000256" key="4">
    <source>
        <dbReference type="ARBA" id="ARBA00022989"/>
    </source>
</evidence>
<evidence type="ECO:0000256" key="1">
    <source>
        <dbReference type="ARBA" id="ARBA00004141"/>
    </source>
</evidence>
<dbReference type="Pfam" id="PF02096">
    <property type="entry name" value="60KD_IMP"/>
    <property type="match status" value="1"/>
</dbReference>
<feature type="domain" description="Membrane insertase YidC/Oxa/ALB C-terminal" evidence="9">
    <location>
        <begin position="125"/>
        <end position="296"/>
    </location>
</feature>
<dbReference type="GO" id="GO:0051205">
    <property type="term" value="P:protein insertion into membrane"/>
    <property type="evidence" value="ECO:0007669"/>
    <property type="project" value="TreeGrafter"/>
</dbReference>
<evidence type="ECO:0000256" key="5">
    <source>
        <dbReference type="ARBA" id="ARBA00023136"/>
    </source>
</evidence>
<dbReference type="CDD" id="cd20070">
    <property type="entry name" value="5TM_YidC_Alb3"/>
    <property type="match status" value="1"/>
</dbReference>
<evidence type="ECO:0000256" key="8">
    <source>
        <dbReference type="SAM" id="Phobius"/>
    </source>
</evidence>
<accession>A0A6A4LDQ6</accession>
<feature type="transmembrane region" description="Helical" evidence="8">
    <location>
        <begin position="191"/>
        <end position="211"/>
    </location>
</feature>
<sequence length="504" mass="54746">MSSFLSIAPNLLPTLFPNRTRPTNPLLHPTHNVGLSNQRRTLCASGFGHVPFPDPDSAKGLIKDLFARANGFLYPIANADVSSNSDAVTGSKQGGDWFSGVVIDMGGVLKVLKDGLSAVHVPYAYGFAIILLAVLVKVATFPLTKNQIKSTVAMRSLQPQIKVIQQRYAGDQERIQLETARLYKLAGFNPLGGCLPILATVPIWIGIYRALANVADEGLLTEGFFWIPSLAGPTAIATRQGGSAISWLFPFVDGHPLLGWPDTLAYLVLPVLLLLAQYTIVRITQSSQVMFTNTVLSTAQQVWLKNSWVAENPMSKLTDTIIEEEPPLVQTPIFLTSTTEKEPRAEMLPPQGPRPGERFRKIKEKEEKRRQQREEEKNKGEEAAVDVTQPNGAYGKETILGQGESGNEAETSVSSHGSGDSVTGINDASGTGNHVVNGDLSMLDSKEDQKTILEMESSEQSSNCKDGRGDQSLHGNLDKEEAVAAISKPDDELSGEDMVRDRSE</sequence>
<evidence type="ECO:0000256" key="3">
    <source>
        <dbReference type="ARBA" id="ARBA00022692"/>
    </source>
</evidence>
<evidence type="ECO:0000256" key="2">
    <source>
        <dbReference type="ARBA" id="ARBA00010583"/>
    </source>
</evidence>
<proteinExistence type="inferred from homology"/>
<dbReference type="InterPro" id="IPR047196">
    <property type="entry name" value="YidC_ALB_C"/>
</dbReference>
<name>A0A6A4LDQ6_9ERIC</name>
<evidence type="ECO:0000313" key="11">
    <source>
        <dbReference type="Proteomes" id="UP000428333"/>
    </source>
</evidence>
<feature type="transmembrane region" description="Helical" evidence="8">
    <location>
        <begin position="263"/>
        <end position="281"/>
    </location>
</feature>
<dbReference type="OrthoDB" id="2148490at2759"/>
<evidence type="ECO:0000256" key="7">
    <source>
        <dbReference type="SAM" id="MobiDB-lite"/>
    </source>
</evidence>
<feature type="compositionally biased region" description="Basic and acidic residues" evidence="7">
    <location>
        <begin position="444"/>
        <end position="453"/>
    </location>
</feature>
<organism evidence="10 11">
    <name type="scientific">Rhododendron williamsianum</name>
    <dbReference type="NCBI Taxonomy" id="262921"/>
    <lineage>
        <taxon>Eukaryota</taxon>
        <taxon>Viridiplantae</taxon>
        <taxon>Streptophyta</taxon>
        <taxon>Embryophyta</taxon>
        <taxon>Tracheophyta</taxon>
        <taxon>Spermatophyta</taxon>
        <taxon>Magnoliopsida</taxon>
        <taxon>eudicotyledons</taxon>
        <taxon>Gunneridae</taxon>
        <taxon>Pentapetalae</taxon>
        <taxon>asterids</taxon>
        <taxon>Ericales</taxon>
        <taxon>Ericaceae</taxon>
        <taxon>Ericoideae</taxon>
        <taxon>Rhodoreae</taxon>
        <taxon>Rhododendron</taxon>
    </lineage>
</organism>
<dbReference type="NCBIfam" id="TIGR03592">
    <property type="entry name" value="yidC_oxa1_cterm"/>
    <property type="match status" value="1"/>
</dbReference>
<dbReference type="GO" id="GO:0032977">
    <property type="term" value="F:membrane insertase activity"/>
    <property type="evidence" value="ECO:0007669"/>
    <property type="project" value="InterPro"/>
</dbReference>
<feature type="compositionally biased region" description="Basic and acidic residues" evidence="7">
    <location>
        <begin position="355"/>
        <end position="382"/>
    </location>
</feature>
<evidence type="ECO:0000313" key="10">
    <source>
        <dbReference type="EMBL" id="KAE9454664.1"/>
    </source>
</evidence>
<feature type="compositionally biased region" description="Polar residues" evidence="7">
    <location>
        <begin position="408"/>
        <end position="434"/>
    </location>
</feature>
<dbReference type="AlphaFoldDB" id="A0A6A4LDQ6"/>
<keyword evidence="3 6" id="KW-0812">Transmembrane</keyword>
<feature type="non-terminal residue" evidence="10">
    <location>
        <position position="1"/>
    </location>
</feature>
<dbReference type="PANTHER" id="PTHR12428:SF14">
    <property type="entry name" value="ALBINO3-LIKE PROTEIN 1, CHLOROPLASTIC"/>
    <property type="match status" value="1"/>
</dbReference>
<evidence type="ECO:0000259" key="9">
    <source>
        <dbReference type="Pfam" id="PF02096"/>
    </source>
</evidence>
<keyword evidence="5 8" id="KW-0472">Membrane</keyword>
<feature type="region of interest" description="Disordered" evidence="7">
    <location>
        <begin position="330"/>
        <end position="504"/>
    </location>
</feature>
<dbReference type="GO" id="GO:0009535">
    <property type="term" value="C:chloroplast thylakoid membrane"/>
    <property type="evidence" value="ECO:0007669"/>
    <property type="project" value="TreeGrafter"/>
</dbReference>
<feature type="transmembrane region" description="Helical" evidence="8">
    <location>
        <begin position="123"/>
        <end position="144"/>
    </location>
</feature>
<keyword evidence="4 8" id="KW-1133">Transmembrane helix</keyword>
<comment type="similarity">
    <text evidence="2">Belongs to the OXA1/ALB3/YidC (TC 2.A.9.2) family.</text>
</comment>
<feature type="compositionally biased region" description="Basic and acidic residues" evidence="7">
    <location>
        <begin position="465"/>
        <end position="482"/>
    </location>
</feature>
<dbReference type="InterPro" id="IPR028055">
    <property type="entry name" value="YidC/Oxa/ALB_C"/>
</dbReference>
<dbReference type="Proteomes" id="UP000428333">
    <property type="component" value="Linkage Group LG08"/>
</dbReference>
<dbReference type="GO" id="GO:0010027">
    <property type="term" value="P:thylakoid membrane organization"/>
    <property type="evidence" value="ECO:0007669"/>
    <property type="project" value="TreeGrafter"/>
</dbReference>
<comment type="caution">
    <text evidence="10">The sequence shown here is derived from an EMBL/GenBank/DDBJ whole genome shotgun (WGS) entry which is preliminary data.</text>
</comment>
<evidence type="ECO:0000256" key="6">
    <source>
        <dbReference type="RuleBase" id="RU003945"/>
    </source>
</evidence>
<comment type="similarity">
    <text evidence="6">Belongs to the OXA1/ALB3/YidC family.</text>
</comment>
<dbReference type="EMBL" id="QEFC01002099">
    <property type="protein sequence ID" value="KAE9454664.1"/>
    <property type="molecule type" value="Genomic_DNA"/>
</dbReference>
<dbReference type="GO" id="GO:0072598">
    <property type="term" value="P:protein localization to chloroplast"/>
    <property type="evidence" value="ECO:0007669"/>
    <property type="project" value="TreeGrafter"/>
</dbReference>
<reference evidence="10 11" key="1">
    <citation type="journal article" date="2019" name="Genome Biol. Evol.">
        <title>The Rhododendron genome and chromosomal organization provide insight into shared whole-genome duplications across the heath family (Ericaceae).</title>
        <authorList>
            <person name="Soza V.L."/>
            <person name="Lindsley D."/>
            <person name="Waalkes A."/>
            <person name="Ramage E."/>
            <person name="Patwardhan R.P."/>
            <person name="Burton J.N."/>
            <person name="Adey A."/>
            <person name="Kumar A."/>
            <person name="Qiu R."/>
            <person name="Shendure J."/>
            <person name="Hall B."/>
        </authorList>
    </citation>
    <scope>NUCLEOTIDE SEQUENCE [LARGE SCALE GENOMIC DNA]</scope>
    <source>
        <strain evidence="10">RSF 1966-606</strain>
    </source>
</reference>
<comment type="subcellular location">
    <subcellularLocation>
        <location evidence="1 6">Membrane</location>
        <topology evidence="1 6">Multi-pass membrane protein</topology>
    </subcellularLocation>
</comment>
<dbReference type="PANTHER" id="PTHR12428">
    <property type="entry name" value="OXA1"/>
    <property type="match status" value="1"/>
</dbReference>
<dbReference type="InterPro" id="IPR001708">
    <property type="entry name" value="YidC/ALB3/OXA1/COX18"/>
</dbReference>
<protein>
    <recommendedName>
        <fullName evidence="9">Membrane insertase YidC/Oxa/ALB C-terminal domain-containing protein</fullName>
    </recommendedName>
</protein>
<keyword evidence="11" id="KW-1185">Reference proteome</keyword>